<dbReference type="InterPro" id="IPR015424">
    <property type="entry name" value="PyrdxlP-dep_Trfase"/>
</dbReference>
<sequence length="473" mass="53821">MTDKLFSQAFSPEAFTDNTNKIVLILQEHLKSMHRADKKVLETTDWESILDRCSQMDRRFTNSWDTFLREVVEHSQHLHHPHYIGHQVAVPLPMAAAVDLLSSFLNNSTAIVEMGPMHTAVEVRIIEWMAKKIGYGNAGGFITAGGSLGNLMALLAARQIKAGYDVWNEGVQEPLSVLVSSEAHYCVKRATQIMGLGQDGAIPIVSNEKFQITRKALETAYQEALKKYRKVIAVVGSCCNTGPGTFEDLQMIADFCEEHDLWFHVDGAHGAPVVLSKKYQHLAQQIHRADSVVWDLHKMMMMPSLCTGVIFRDKRNSHFALKQHAPYLYSEDSDEQDWHAISRRTMECTKPSMGLKAYFCLRHYGEEFFAKYIEYTFEMAQHLANLIEKNPNFTLAVFPQGNIVCFRFVPEEFSGDLDQLQRDICKNVMQSGVFYIVSTTLKNKVYLRTTIMNPFTKEETLQDLLSHIQKIAL</sequence>
<evidence type="ECO:0000256" key="6">
    <source>
        <dbReference type="PIRSR" id="PIRSR602129-50"/>
    </source>
</evidence>
<protein>
    <submittedName>
        <fullName evidence="8">L-2,4-diaminobutyrate decarboxylase</fullName>
    </submittedName>
</protein>
<comment type="similarity">
    <text evidence="2 7">Belongs to the group II decarboxylase family.</text>
</comment>
<evidence type="ECO:0000256" key="3">
    <source>
        <dbReference type="ARBA" id="ARBA00022793"/>
    </source>
</evidence>
<dbReference type="GO" id="GO:0016831">
    <property type="term" value="F:carboxy-lyase activity"/>
    <property type="evidence" value="ECO:0007669"/>
    <property type="project" value="UniProtKB-KW"/>
</dbReference>
<dbReference type="GO" id="GO:0019752">
    <property type="term" value="P:carboxylic acid metabolic process"/>
    <property type="evidence" value="ECO:0007669"/>
    <property type="project" value="InterPro"/>
</dbReference>
<dbReference type="GO" id="GO:0030170">
    <property type="term" value="F:pyridoxal phosphate binding"/>
    <property type="evidence" value="ECO:0007669"/>
    <property type="project" value="InterPro"/>
</dbReference>
<keyword evidence="9" id="KW-1185">Reference proteome</keyword>
<keyword evidence="3" id="KW-0210">Decarboxylase</keyword>
<gene>
    <name evidence="8" type="ORF">UABAM_00972</name>
</gene>
<dbReference type="InterPro" id="IPR002129">
    <property type="entry name" value="PyrdxlP-dep_de-COase"/>
</dbReference>
<evidence type="ECO:0000256" key="5">
    <source>
        <dbReference type="ARBA" id="ARBA00023239"/>
    </source>
</evidence>
<evidence type="ECO:0000256" key="7">
    <source>
        <dbReference type="RuleBase" id="RU000382"/>
    </source>
</evidence>
<comment type="cofactor">
    <cofactor evidence="1 6 7">
        <name>pyridoxal 5'-phosphate</name>
        <dbReference type="ChEBI" id="CHEBI:597326"/>
    </cofactor>
</comment>
<dbReference type="AlphaFoldDB" id="A0A5S9F2M8"/>
<evidence type="ECO:0000256" key="2">
    <source>
        <dbReference type="ARBA" id="ARBA00009533"/>
    </source>
</evidence>
<keyword evidence="4 6" id="KW-0663">Pyridoxal phosphate</keyword>
<dbReference type="Proteomes" id="UP000326354">
    <property type="component" value="Chromosome"/>
</dbReference>
<reference evidence="8 9" key="1">
    <citation type="submission" date="2019-08" db="EMBL/GenBank/DDBJ databases">
        <title>Complete genome sequence of Candidatus Uab amorphum.</title>
        <authorList>
            <person name="Shiratori T."/>
            <person name="Suzuki S."/>
            <person name="Kakizawa Y."/>
            <person name="Ishida K."/>
        </authorList>
    </citation>
    <scope>NUCLEOTIDE SEQUENCE [LARGE SCALE GENOMIC DNA]</scope>
    <source>
        <strain evidence="8 9">SRT547</strain>
    </source>
</reference>
<keyword evidence="5 7" id="KW-0456">Lyase</keyword>
<dbReference type="Gene3D" id="3.40.640.10">
    <property type="entry name" value="Type I PLP-dependent aspartate aminotransferase-like (Major domain)"/>
    <property type="match status" value="1"/>
</dbReference>
<dbReference type="SUPFAM" id="SSF53383">
    <property type="entry name" value="PLP-dependent transferases"/>
    <property type="match status" value="1"/>
</dbReference>
<dbReference type="EMBL" id="AP019860">
    <property type="protein sequence ID" value="BBM82629.1"/>
    <property type="molecule type" value="Genomic_DNA"/>
</dbReference>
<dbReference type="PANTHER" id="PTHR45677">
    <property type="entry name" value="GLUTAMATE DECARBOXYLASE-RELATED"/>
    <property type="match status" value="1"/>
</dbReference>
<dbReference type="RefSeq" id="WP_151966865.1">
    <property type="nucleotide sequence ID" value="NZ_AP019860.1"/>
</dbReference>
<dbReference type="OrthoDB" id="9803665at2"/>
<accession>A0A5S9F2M8</accession>
<evidence type="ECO:0000313" key="8">
    <source>
        <dbReference type="EMBL" id="BBM82629.1"/>
    </source>
</evidence>
<organism evidence="8 9">
    <name type="scientific">Uabimicrobium amorphum</name>
    <dbReference type="NCBI Taxonomy" id="2596890"/>
    <lineage>
        <taxon>Bacteria</taxon>
        <taxon>Pseudomonadati</taxon>
        <taxon>Planctomycetota</taxon>
        <taxon>Candidatus Uabimicrobiia</taxon>
        <taxon>Candidatus Uabimicrobiales</taxon>
        <taxon>Candidatus Uabimicrobiaceae</taxon>
        <taxon>Candidatus Uabimicrobium</taxon>
    </lineage>
</organism>
<dbReference type="Pfam" id="PF00282">
    <property type="entry name" value="Pyridoxal_deC"/>
    <property type="match status" value="1"/>
</dbReference>
<evidence type="ECO:0000256" key="4">
    <source>
        <dbReference type="ARBA" id="ARBA00022898"/>
    </source>
</evidence>
<dbReference type="Gene3D" id="3.90.1150.170">
    <property type="match status" value="1"/>
</dbReference>
<feature type="modified residue" description="N6-(pyridoxal phosphate)lysine" evidence="6">
    <location>
        <position position="298"/>
    </location>
</feature>
<evidence type="ECO:0000313" key="9">
    <source>
        <dbReference type="Proteomes" id="UP000326354"/>
    </source>
</evidence>
<name>A0A5S9F2M8_UABAM</name>
<dbReference type="KEGG" id="uam:UABAM_00972"/>
<proteinExistence type="inferred from homology"/>
<dbReference type="PANTHER" id="PTHR45677:SF8">
    <property type="entry name" value="CYSTEINE SULFINIC ACID DECARBOXYLASE"/>
    <property type="match status" value="1"/>
</dbReference>
<evidence type="ECO:0000256" key="1">
    <source>
        <dbReference type="ARBA" id="ARBA00001933"/>
    </source>
</evidence>
<dbReference type="GO" id="GO:0005737">
    <property type="term" value="C:cytoplasm"/>
    <property type="evidence" value="ECO:0007669"/>
    <property type="project" value="TreeGrafter"/>
</dbReference>
<dbReference type="InterPro" id="IPR015421">
    <property type="entry name" value="PyrdxlP-dep_Trfase_major"/>
</dbReference>